<proteinExistence type="predicted"/>
<name>A0ACB0KDR8_TRIPR</name>
<comment type="caution">
    <text evidence="1">The sequence shown here is derived from an EMBL/GenBank/DDBJ whole genome shotgun (WGS) entry which is preliminary data.</text>
</comment>
<dbReference type="EMBL" id="CASHSV030000206">
    <property type="protein sequence ID" value="CAJ2654657.1"/>
    <property type="molecule type" value="Genomic_DNA"/>
</dbReference>
<keyword evidence="2" id="KW-1185">Reference proteome</keyword>
<accession>A0ACB0KDR8</accession>
<sequence length="74" mass="9000">MIFQYELNERRNKTEKINNVVPRRPPTQTPHSDDDITNRKEKQLKDSIYVKNHLFRLKTTIKKMQRGDFRPNMT</sequence>
<dbReference type="Proteomes" id="UP001177021">
    <property type="component" value="Unassembled WGS sequence"/>
</dbReference>
<protein>
    <submittedName>
        <fullName evidence="1">Uncharacterized protein</fullName>
    </submittedName>
</protein>
<evidence type="ECO:0000313" key="2">
    <source>
        <dbReference type="Proteomes" id="UP001177021"/>
    </source>
</evidence>
<evidence type="ECO:0000313" key="1">
    <source>
        <dbReference type="EMBL" id="CAJ2654657.1"/>
    </source>
</evidence>
<organism evidence="1 2">
    <name type="scientific">Trifolium pratense</name>
    <name type="common">Red clover</name>
    <dbReference type="NCBI Taxonomy" id="57577"/>
    <lineage>
        <taxon>Eukaryota</taxon>
        <taxon>Viridiplantae</taxon>
        <taxon>Streptophyta</taxon>
        <taxon>Embryophyta</taxon>
        <taxon>Tracheophyta</taxon>
        <taxon>Spermatophyta</taxon>
        <taxon>Magnoliopsida</taxon>
        <taxon>eudicotyledons</taxon>
        <taxon>Gunneridae</taxon>
        <taxon>Pentapetalae</taxon>
        <taxon>rosids</taxon>
        <taxon>fabids</taxon>
        <taxon>Fabales</taxon>
        <taxon>Fabaceae</taxon>
        <taxon>Papilionoideae</taxon>
        <taxon>50 kb inversion clade</taxon>
        <taxon>NPAAA clade</taxon>
        <taxon>Hologalegina</taxon>
        <taxon>IRL clade</taxon>
        <taxon>Trifolieae</taxon>
        <taxon>Trifolium</taxon>
    </lineage>
</organism>
<reference evidence="1" key="1">
    <citation type="submission" date="2023-10" db="EMBL/GenBank/DDBJ databases">
        <authorList>
            <person name="Rodriguez Cubillos JULIANA M."/>
            <person name="De Vega J."/>
        </authorList>
    </citation>
    <scope>NUCLEOTIDE SEQUENCE</scope>
</reference>
<gene>
    <name evidence="1" type="ORF">MILVUS5_LOCUS21759</name>
</gene>